<evidence type="ECO:0000256" key="5">
    <source>
        <dbReference type="ARBA" id="ARBA00020422"/>
    </source>
</evidence>
<dbReference type="PROSITE" id="PS51350">
    <property type="entry name" value="PTS_HPR_DOM"/>
    <property type="match status" value="1"/>
</dbReference>
<dbReference type="PRINTS" id="PR00107">
    <property type="entry name" value="PHOSPHOCPHPR"/>
</dbReference>
<evidence type="ECO:0000259" key="8">
    <source>
        <dbReference type="PROSITE" id="PS51096"/>
    </source>
</evidence>
<feature type="domain" description="PTS EIIA type-4" evidence="8">
    <location>
        <begin position="6"/>
        <end position="133"/>
    </location>
</feature>
<evidence type="ECO:0000256" key="2">
    <source>
        <dbReference type="ARBA" id="ARBA00002788"/>
    </source>
</evidence>
<comment type="caution">
    <text evidence="10">The sequence shown here is derived from an EMBL/GenBank/DDBJ whole genome shotgun (WGS) entry which is preliminary data.</text>
</comment>
<proteinExistence type="predicted"/>
<dbReference type="InterPro" id="IPR035895">
    <property type="entry name" value="HPr-like_sf"/>
</dbReference>
<dbReference type="EMBL" id="SOHH01000104">
    <property type="protein sequence ID" value="TFD73013.1"/>
    <property type="molecule type" value="Genomic_DNA"/>
</dbReference>
<sequence>MAESPRVGLVFVSHSAKIAEGLVDLAGQMAPHTVLVAAGGTDEGGIGTSFTLVLGGIERAAAGAGVAVLCDLGSAILTAETALDFLDETVRARVRIVDAPIVEGGVAAAVAAEIGGSLDDVVTAARSAARTSAGSPPGGTPAGPATVTRMVTLVNKDGLHARPAADFVTLASTFDARVTVNGREATSLLAIMSLGLIKGKTAEISSSDAHGAEAVEALANLLESGFGEE</sequence>
<reference evidence="10 11" key="1">
    <citation type="submission" date="2019-03" db="EMBL/GenBank/DDBJ databases">
        <title>Genomics of glacier-inhabiting Cryobacterium strains.</title>
        <authorList>
            <person name="Liu Q."/>
            <person name="Xin Y.-H."/>
        </authorList>
    </citation>
    <scope>NUCLEOTIDE SEQUENCE [LARGE SCALE GENOMIC DNA]</scope>
    <source>
        <strain evidence="10 11">Hh4</strain>
    </source>
</reference>
<dbReference type="CDD" id="cd00367">
    <property type="entry name" value="PTS-HPr_like"/>
    <property type="match status" value="1"/>
</dbReference>
<dbReference type="InterPro" id="IPR012844">
    <property type="entry name" value="DhaM_N"/>
</dbReference>
<dbReference type="Pfam" id="PF03610">
    <property type="entry name" value="EIIA-man"/>
    <property type="match status" value="1"/>
</dbReference>
<evidence type="ECO:0000256" key="4">
    <source>
        <dbReference type="ARBA" id="ARBA00012095"/>
    </source>
</evidence>
<feature type="domain" description="HPr" evidence="9">
    <location>
        <begin position="146"/>
        <end position="229"/>
    </location>
</feature>
<dbReference type="InterPro" id="IPR001020">
    <property type="entry name" value="PTS_HPr_His_P_site"/>
</dbReference>
<dbReference type="PROSITE" id="PS51096">
    <property type="entry name" value="PTS_EIIA_TYPE_4"/>
    <property type="match status" value="1"/>
</dbReference>
<dbReference type="GO" id="GO:0009401">
    <property type="term" value="P:phosphoenolpyruvate-dependent sugar phosphotransferase system"/>
    <property type="evidence" value="ECO:0007669"/>
    <property type="project" value="InterPro"/>
</dbReference>
<dbReference type="SUPFAM" id="SSF53062">
    <property type="entry name" value="PTS system fructose IIA component-like"/>
    <property type="match status" value="1"/>
</dbReference>
<evidence type="ECO:0000313" key="10">
    <source>
        <dbReference type="EMBL" id="TFD73013.1"/>
    </source>
</evidence>
<dbReference type="Gene3D" id="3.40.50.510">
    <property type="entry name" value="Phosphotransferase system, mannose-type IIA component"/>
    <property type="match status" value="1"/>
</dbReference>
<name>A0A4R9AZA3_9MICO</name>
<evidence type="ECO:0000313" key="11">
    <source>
        <dbReference type="Proteomes" id="UP000298313"/>
    </source>
</evidence>
<dbReference type="InterPro" id="IPR004701">
    <property type="entry name" value="PTS_EIIA_man-typ"/>
</dbReference>
<dbReference type="OrthoDB" id="350754at2"/>
<dbReference type="InterPro" id="IPR036662">
    <property type="entry name" value="PTS_EIIA_man-typ_sf"/>
</dbReference>
<dbReference type="PANTHER" id="PTHR38594:SF1">
    <property type="entry name" value="PEP-DEPENDENT DIHYDROXYACETONE KINASE, PHOSPHORYL DONOR SUBUNIT DHAM"/>
    <property type="match status" value="1"/>
</dbReference>
<gene>
    <name evidence="10" type="ORF">E3T48_14875</name>
</gene>
<evidence type="ECO:0000256" key="6">
    <source>
        <dbReference type="ARBA" id="ARBA00022679"/>
    </source>
</evidence>
<dbReference type="NCBIfam" id="TIGR02364">
    <property type="entry name" value="dha_pts"/>
    <property type="match status" value="1"/>
</dbReference>
<dbReference type="GO" id="GO:0016020">
    <property type="term" value="C:membrane"/>
    <property type="evidence" value="ECO:0007669"/>
    <property type="project" value="InterPro"/>
</dbReference>
<evidence type="ECO:0000259" key="9">
    <source>
        <dbReference type="PROSITE" id="PS51350"/>
    </source>
</evidence>
<organism evidence="10 11">
    <name type="scientific">Cryobacterium fucosi</name>
    <dbReference type="NCBI Taxonomy" id="1259157"/>
    <lineage>
        <taxon>Bacteria</taxon>
        <taxon>Bacillati</taxon>
        <taxon>Actinomycetota</taxon>
        <taxon>Actinomycetes</taxon>
        <taxon>Micrococcales</taxon>
        <taxon>Microbacteriaceae</taxon>
        <taxon>Cryobacterium</taxon>
    </lineage>
</organism>
<dbReference type="Proteomes" id="UP000298313">
    <property type="component" value="Unassembled WGS sequence"/>
</dbReference>
<dbReference type="SUPFAM" id="SSF55594">
    <property type="entry name" value="HPr-like"/>
    <property type="match status" value="1"/>
</dbReference>
<dbReference type="AlphaFoldDB" id="A0A4R9AZA3"/>
<evidence type="ECO:0000256" key="3">
    <source>
        <dbReference type="ARBA" id="ARBA00003681"/>
    </source>
</evidence>
<dbReference type="InterPro" id="IPR039643">
    <property type="entry name" value="DhaM"/>
</dbReference>
<comment type="function">
    <text evidence="2">Component of the dihydroxyacetone kinase complex, which is responsible for the phosphoenolpyruvate (PEP)-dependent phosphorylation of dihydroxyacetone. DhaM serves as the phosphoryl donor. Is phosphorylated by phosphoenolpyruvate in an EI- and HPr-dependent reaction, and a phosphorelay system on histidine residues finally leads to phosphoryl transfer to DhaL and dihydroxyacetone.</text>
</comment>
<dbReference type="Gene3D" id="3.30.1340.10">
    <property type="entry name" value="HPr-like"/>
    <property type="match status" value="1"/>
</dbReference>
<dbReference type="PANTHER" id="PTHR38594">
    <property type="entry name" value="PEP-DEPENDENT DIHYDROXYACETONE KINASE, PHOSPHORYL DONOR SUBUNIT DHAM"/>
    <property type="match status" value="1"/>
</dbReference>
<comment type="subunit">
    <text evidence="7">Homodimer. The dihydroxyacetone kinase complex is composed of a homodimer of DhaM, a homodimer of DhaK and the subunit DhaL.</text>
</comment>
<comment type="catalytic activity">
    <reaction evidence="1">
        <text>dihydroxyacetone + phosphoenolpyruvate = dihydroxyacetone phosphate + pyruvate</text>
        <dbReference type="Rhea" id="RHEA:18381"/>
        <dbReference type="ChEBI" id="CHEBI:15361"/>
        <dbReference type="ChEBI" id="CHEBI:16016"/>
        <dbReference type="ChEBI" id="CHEBI:57642"/>
        <dbReference type="ChEBI" id="CHEBI:58702"/>
        <dbReference type="EC" id="2.7.1.121"/>
    </reaction>
</comment>
<comment type="function">
    <text evidence="3">General (non sugar-specific) component of the phosphoenolpyruvate-dependent sugar phosphotransferase system (sugar PTS). This major carbohydrate active-transport system catalyzes the phosphorylation of incoming sugar substrates concomitantly with their translocation across the cell membrane. The phosphoryl group from phosphoenolpyruvate (PEP) is transferred to the phosphoryl carrier protein HPr by enzyme I. Phospho-HPr then transfers it to the PTS EIIA domain.</text>
</comment>
<dbReference type="Pfam" id="PF00381">
    <property type="entry name" value="PTS-HPr"/>
    <property type="match status" value="1"/>
</dbReference>
<dbReference type="NCBIfam" id="TIGR01003">
    <property type="entry name" value="PTS_HPr_family"/>
    <property type="match status" value="1"/>
</dbReference>
<keyword evidence="11" id="KW-1185">Reference proteome</keyword>
<dbReference type="GO" id="GO:0019563">
    <property type="term" value="P:glycerol catabolic process"/>
    <property type="evidence" value="ECO:0007669"/>
    <property type="project" value="InterPro"/>
</dbReference>
<keyword evidence="6" id="KW-0808">Transferase</keyword>
<dbReference type="InterPro" id="IPR000032">
    <property type="entry name" value="HPr-like"/>
</dbReference>
<accession>A0A4R9AZA3</accession>
<evidence type="ECO:0000256" key="7">
    <source>
        <dbReference type="ARBA" id="ARBA00046577"/>
    </source>
</evidence>
<dbReference type="PROSITE" id="PS00369">
    <property type="entry name" value="PTS_HPR_HIS"/>
    <property type="match status" value="1"/>
</dbReference>
<protein>
    <recommendedName>
        <fullName evidence="5">Phosphocarrier protein HPr</fullName>
        <ecNumber evidence="4">2.7.1.121</ecNumber>
    </recommendedName>
</protein>
<dbReference type="GO" id="GO:0047324">
    <property type="term" value="F:phosphoenolpyruvate-glycerone phosphotransferase activity"/>
    <property type="evidence" value="ECO:0007669"/>
    <property type="project" value="UniProtKB-EC"/>
</dbReference>
<evidence type="ECO:0000256" key="1">
    <source>
        <dbReference type="ARBA" id="ARBA00001113"/>
    </source>
</evidence>
<dbReference type="EC" id="2.7.1.121" evidence="4"/>